<dbReference type="Gene3D" id="1.20.1050.80">
    <property type="entry name" value="VPS9 domain"/>
    <property type="match status" value="1"/>
</dbReference>
<name>A2EWE8_TRIV3</name>
<evidence type="ECO:0008006" key="3">
    <source>
        <dbReference type="Google" id="ProtNLM"/>
    </source>
</evidence>
<dbReference type="VEuPathDB" id="TrichDB:TVAG_143520"/>
<gene>
    <name evidence="1" type="ORF">TVAG_143520</name>
</gene>
<dbReference type="EMBL" id="DS113517">
    <property type="protein sequence ID" value="EAY03052.1"/>
    <property type="molecule type" value="Genomic_DNA"/>
</dbReference>
<sequence length="437" mass="50981">MSVIGSTFLDDSFGVWLLDHQEYMSFIQMDWPDDMSDDKPRKNAIVKFLAAYRQFMKITYQDTQPQIPEFPQIELYLTKEQVTLSRIHFFLQWKIYRAKCKSRAKTLEFANIFVDELKKAYNSTSSQIINVNTQEFFNKMMTDSAKAQIYSIKDYSIVNSINLSIVFETNLEKQRQCFIDLIAQAKKEFGSTIYMNHEIPMQEKFNSFIFNPAFVEARLVLNLFSKSNFKSPQLFTMQVVNSMNDIITRFEPTEPNEVAIFSILFFRAIFNFAMSFFPDFFFPKIELKVHKYKKHLTVEELLACQDVVQRDRPIDEVINTDPELSQAVKAIFDIIFMNSPLDILSCVHQTLSYIRNYAERVSKEFGFDAQSFDAVFGVFLLVIVHSEIPNYEEIFWFVSNFAPIDGLASPLEYAKATVTAMEMQISKLINNVISRLQ</sequence>
<dbReference type="InParanoid" id="A2EWE8"/>
<evidence type="ECO:0000313" key="1">
    <source>
        <dbReference type="EMBL" id="EAY03052.1"/>
    </source>
</evidence>
<reference evidence="1" key="2">
    <citation type="journal article" date="2007" name="Science">
        <title>Draft genome sequence of the sexually transmitted pathogen Trichomonas vaginalis.</title>
        <authorList>
            <person name="Carlton J.M."/>
            <person name="Hirt R.P."/>
            <person name="Silva J.C."/>
            <person name="Delcher A.L."/>
            <person name="Schatz M."/>
            <person name="Zhao Q."/>
            <person name="Wortman J.R."/>
            <person name="Bidwell S.L."/>
            <person name="Alsmark U.C.M."/>
            <person name="Besteiro S."/>
            <person name="Sicheritz-Ponten T."/>
            <person name="Noel C.J."/>
            <person name="Dacks J.B."/>
            <person name="Foster P.G."/>
            <person name="Simillion C."/>
            <person name="Van de Peer Y."/>
            <person name="Miranda-Saavedra D."/>
            <person name="Barton G.J."/>
            <person name="Westrop G.D."/>
            <person name="Mueller S."/>
            <person name="Dessi D."/>
            <person name="Fiori P.L."/>
            <person name="Ren Q."/>
            <person name="Paulsen I."/>
            <person name="Zhang H."/>
            <person name="Bastida-Corcuera F.D."/>
            <person name="Simoes-Barbosa A."/>
            <person name="Brown M.T."/>
            <person name="Hayes R.D."/>
            <person name="Mukherjee M."/>
            <person name="Okumura C.Y."/>
            <person name="Schneider R."/>
            <person name="Smith A.J."/>
            <person name="Vanacova S."/>
            <person name="Villalvazo M."/>
            <person name="Haas B.J."/>
            <person name="Pertea M."/>
            <person name="Feldblyum T.V."/>
            <person name="Utterback T.R."/>
            <person name="Shu C.L."/>
            <person name="Osoegawa K."/>
            <person name="de Jong P.J."/>
            <person name="Hrdy I."/>
            <person name="Horvathova L."/>
            <person name="Zubacova Z."/>
            <person name="Dolezal P."/>
            <person name="Malik S.B."/>
            <person name="Logsdon J.M. Jr."/>
            <person name="Henze K."/>
            <person name="Gupta A."/>
            <person name="Wang C.C."/>
            <person name="Dunne R.L."/>
            <person name="Upcroft J.A."/>
            <person name="Upcroft P."/>
            <person name="White O."/>
            <person name="Salzberg S.L."/>
            <person name="Tang P."/>
            <person name="Chiu C.-H."/>
            <person name="Lee Y.-S."/>
            <person name="Embley T.M."/>
            <person name="Coombs G.H."/>
            <person name="Mottram J.C."/>
            <person name="Tachezy J."/>
            <person name="Fraser-Liggett C.M."/>
            <person name="Johnson P.J."/>
        </authorList>
    </citation>
    <scope>NUCLEOTIDE SEQUENCE [LARGE SCALE GENOMIC DNA]</scope>
    <source>
        <strain evidence="1">G3</strain>
    </source>
</reference>
<reference evidence="1" key="1">
    <citation type="submission" date="2006-10" db="EMBL/GenBank/DDBJ databases">
        <authorList>
            <person name="Amadeo P."/>
            <person name="Zhao Q."/>
            <person name="Wortman J."/>
            <person name="Fraser-Liggett C."/>
            <person name="Carlton J."/>
        </authorList>
    </citation>
    <scope>NUCLEOTIDE SEQUENCE</scope>
    <source>
        <strain evidence="1">G3</strain>
    </source>
</reference>
<dbReference type="OrthoDB" id="10536948at2759"/>
<proteinExistence type="predicted"/>
<organism evidence="1 2">
    <name type="scientific">Trichomonas vaginalis (strain ATCC PRA-98 / G3)</name>
    <dbReference type="NCBI Taxonomy" id="412133"/>
    <lineage>
        <taxon>Eukaryota</taxon>
        <taxon>Metamonada</taxon>
        <taxon>Parabasalia</taxon>
        <taxon>Trichomonadida</taxon>
        <taxon>Trichomonadidae</taxon>
        <taxon>Trichomonas</taxon>
    </lineage>
</organism>
<dbReference type="RefSeq" id="XP_001315275.1">
    <property type="nucleotide sequence ID" value="XM_001315240.1"/>
</dbReference>
<dbReference type="VEuPathDB" id="TrichDB:TVAGG3_0353650"/>
<dbReference type="KEGG" id="tva:4760892"/>
<protein>
    <recommendedName>
        <fullName evidence="3">VPS9 domain-containing protein</fullName>
    </recommendedName>
</protein>
<dbReference type="Proteomes" id="UP000001542">
    <property type="component" value="Unassembled WGS sequence"/>
</dbReference>
<dbReference type="SUPFAM" id="SSF109993">
    <property type="entry name" value="VPS9 domain"/>
    <property type="match status" value="1"/>
</dbReference>
<dbReference type="InterPro" id="IPR037191">
    <property type="entry name" value="VPS9_dom_sf"/>
</dbReference>
<accession>A2EWE8</accession>
<evidence type="ECO:0000313" key="2">
    <source>
        <dbReference type="Proteomes" id="UP000001542"/>
    </source>
</evidence>
<keyword evidence="2" id="KW-1185">Reference proteome</keyword>
<dbReference type="AlphaFoldDB" id="A2EWE8"/>